<dbReference type="Proteomes" id="UP001602245">
    <property type="component" value="Unassembled WGS sequence"/>
</dbReference>
<dbReference type="RefSeq" id="WP_026205165.1">
    <property type="nucleotide sequence ID" value="NZ_JBIAZU010000001.1"/>
</dbReference>
<feature type="domain" description="WYL" evidence="2">
    <location>
        <begin position="140"/>
        <end position="206"/>
    </location>
</feature>
<proteinExistence type="predicted"/>
<keyword evidence="5" id="KW-1185">Reference proteome</keyword>
<sequence length="329" mass="35663">MTRPTARVLALLEILQGGGTHTAAELARRVGVDERTVRRYAGHLLDLEIPVESVRGRYGGFRLARGFRMPPLMLTDEEALAVLLGLMPGHSTPPREAAGTAAAKVQRVLPRALAARLDALFATTEFSSPPAAGAAPEAAVMLRLAEAARDRRPVTIDYTDRAGRRSERTVHPYGIVAHSGRWYLTGPDSASGDLRTFRLDRIVHVRPEMGTFAPPDDFAPADVVRASLAGTPWRHEVTVAVRGTADEVSARLPRGIATIEPDDADDGWVLVRLRAERLDWLPGVLAGLGLPFVVHGPAELRDLVRTWSRRLADCAAATTSHEAAAAWDR</sequence>
<dbReference type="InterPro" id="IPR028349">
    <property type="entry name" value="PafC-like"/>
</dbReference>
<feature type="domain" description="Helix-turn-helix type 11" evidence="1">
    <location>
        <begin position="7"/>
        <end position="61"/>
    </location>
</feature>
<evidence type="ECO:0000259" key="1">
    <source>
        <dbReference type="Pfam" id="PF08279"/>
    </source>
</evidence>
<dbReference type="Gene3D" id="1.10.10.10">
    <property type="entry name" value="Winged helix-like DNA-binding domain superfamily/Winged helix DNA-binding domain"/>
    <property type="match status" value="1"/>
</dbReference>
<dbReference type="InterPro" id="IPR057727">
    <property type="entry name" value="WCX_dom"/>
</dbReference>
<dbReference type="PIRSF" id="PIRSF016838">
    <property type="entry name" value="PafC"/>
    <property type="match status" value="1"/>
</dbReference>
<organism evidence="4 5">
    <name type="scientific">Paractinoplanes globisporus</name>
    <dbReference type="NCBI Taxonomy" id="113565"/>
    <lineage>
        <taxon>Bacteria</taxon>
        <taxon>Bacillati</taxon>
        <taxon>Actinomycetota</taxon>
        <taxon>Actinomycetes</taxon>
        <taxon>Micromonosporales</taxon>
        <taxon>Micromonosporaceae</taxon>
        <taxon>Paractinoplanes</taxon>
    </lineage>
</organism>
<dbReference type="Pfam" id="PF25583">
    <property type="entry name" value="WCX"/>
    <property type="match status" value="1"/>
</dbReference>
<evidence type="ECO:0000313" key="5">
    <source>
        <dbReference type="Proteomes" id="UP001602245"/>
    </source>
</evidence>
<evidence type="ECO:0000259" key="3">
    <source>
        <dbReference type="Pfam" id="PF25583"/>
    </source>
</evidence>
<reference evidence="4 5" key="1">
    <citation type="submission" date="2024-10" db="EMBL/GenBank/DDBJ databases">
        <title>The Natural Products Discovery Center: Release of the First 8490 Sequenced Strains for Exploring Actinobacteria Biosynthetic Diversity.</title>
        <authorList>
            <person name="Kalkreuter E."/>
            <person name="Kautsar S.A."/>
            <person name="Yang D."/>
            <person name="Bader C.D."/>
            <person name="Teijaro C.N."/>
            <person name="Fluegel L."/>
            <person name="Davis C.M."/>
            <person name="Simpson J.R."/>
            <person name="Lauterbach L."/>
            <person name="Steele A.D."/>
            <person name="Gui C."/>
            <person name="Meng S."/>
            <person name="Li G."/>
            <person name="Viehrig K."/>
            <person name="Ye F."/>
            <person name="Su P."/>
            <person name="Kiefer A.F."/>
            <person name="Nichols A."/>
            <person name="Cepeda A.J."/>
            <person name="Yan W."/>
            <person name="Fan B."/>
            <person name="Jiang Y."/>
            <person name="Adhikari A."/>
            <person name="Zheng C.-J."/>
            <person name="Schuster L."/>
            <person name="Cowan T.M."/>
            <person name="Smanski M.J."/>
            <person name="Chevrette M.G."/>
            <person name="De Carvalho L.P.S."/>
            <person name="Shen B."/>
        </authorList>
    </citation>
    <scope>NUCLEOTIDE SEQUENCE [LARGE SCALE GENOMIC DNA]</scope>
    <source>
        <strain evidence="4 5">NPDC000087</strain>
    </source>
</reference>
<dbReference type="PANTHER" id="PTHR34580:SF3">
    <property type="entry name" value="PROTEIN PAFB"/>
    <property type="match status" value="1"/>
</dbReference>
<dbReference type="InterPro" id="IPR036388">
    <property type="entry name" value="WH-like_DNA-bd_sf"/>
</dbReference>
<accession>A0ABW6W5T2</accession>
<dbReference type="Pfam" id="PF13280">
    <property type="entry name" value="WYL"/>
    <property type="match status" value="1"/>
</dbReference>
<feature type="domain" description="WCX" evidence="3">
    <location>
        <begin position="234"/>
        <end position="312"/>
    </location>
</feature>
<dbReference type="EMBL" id="JBIAZU010000001">
    <property type="protein sequence ID" value="MFF5288667.1"/>
    <property type="molecule type" value="Genomic_DNA"/>
</dbReference>
<dbReference type="InterPro" id="IPR051534">
    <property type="entry name" value="CBASS_pafABC_assoc_protein"/>
</dbReference>
<dbReference type="SUPFAM" id="SSF46785">
    <property type="entry name" value="Winged helix' DNA-binding domain"/>
    <property type="match status" value="1"/>
</dbReference>
<evidence type="ECO:0000313" key="4">
    <source>
        <dbReference type="EMBL" id="MFF5288667.1"/>
    </source>
</evidence>
<protein>
    <submittedName>
        <fullName evidence="4">Helix-turn-helix transcriptional regulator</fullName>
    </submittedName>
</protein>
<dbReference type="Pfam" id="PF08279">
    <property type="entry name" value="HTH_11"/>
    <property type="match status" value="1"/>
</dbReference>
<dbReference type="PANTHER" id="PTHR34580">
    <property type="match status" value="1"/>
</dbReference>
<dbReference type="InterPro" id="IPR036390">
    <property type="entry name" value="WH_DNA-bd_sf"/>
</dbReference>
<dbReference type="PROSITE" id="PS52050">
    <property type="entry name" value="WYL"/>
    <property type="match status" value="1"/>
</dbReference>
<dbReference type="InterPro" id="IPR013196">
    <property type="entry name" value="HTH_11"/>
</dbReference>
<comment type="caution">
    <text evidence="4">The sequence shown here is derived from an EMBL/GenBank/DDBJ whole genome shotgun (WGS) entry which is preliminary data.</text>
</comment>
<gene>
    <name evidence="4" type="ORF">ACFY35_04465</name>
</gene>
<name>A0ABW6W5T2_9ACTN</name>
<evidence type="ECO:0000259" key="2">
    <source>
        <dbReference type="Pfam" id="PF13280"/>
    </source>
</evidence>
<dbReference type="InterPro" id="IPR026881">
    <property type="entry name" value="WYL_dom"/>
</dbReference>